<evidence type="ECO:0000256" key="1">
    <source>
        <dbReference type="SAM" id="MobiDB-lite"/>
    </source>
</evidence>
<reference evidence="4" key="1">
    <citation type="journal article" date="2011" name="Proc. Natl. Acad. Sci. U.S.A.">
        <title>Obligate biotrophy features unraveled by the genomic analysis of rust fungi.</title>
        <authorList>
            <person name="Duplessis S."/>
            <person name="Cuomo C.A."/>
            <person name="Lin Y.-C."/>
            <person name="Aerts A."/>
            <person name="Tisserant E."/>
            <person name="Veneault-Fourrey C."/>
            <person name="Joly D.L."/>
            <person name="Hacquard S."/>
            <person name="Amselem J."/>
            <person name="Cantarel B.L."/>
            <person name="Chiu R."/>
            <person name="Coutinho P.M."/>
            <person name="Feau N."/>
            <person name="Field M."/>
            <person name="Frey P."/>
            <person name="Gelhaye E."/>
            <person name="Goldberg J."/>
            <person name="Grabherr M.G."/>
            <person name="Kodira C.D."/>
            <person name="Kohler A."/>
            <person name="Kuees U."/>
            <person name="Lindquist E.A."/>
            <person name="Lucas S.M."/>
            <person name="Mago R."/>
            <person name="Mauceli E."/>
            <person name="Morin E."/>
            <person name="Murat C."/>
            <person name="Pangilinan J.L."/>
            <person name="Park R."/>
            <person name="Pearson M."/>
            <person name="Quesneville H."/>
            <person name="Rouhier N."/>
            <person name="Sakthikumar S."/>
            <person name="Salamov A.A."/>
            <person name="Schmutz J."/>
            <person name="Selles B."/>
            <person name="Shapiro H."/>
            <person name="Tanguay P."/>
            <person name="Tuskan G.A."/>
            <person name="Henrissat B."/>
            <person name="Van de Peer Y."/>
            <person name="Rouze P."/>
            <person name="Ellis J.G."/>
            <person name="Dodds P.N."/>
            <person name="Schein J.E."/>
            <person name="Zhong S."/>
            <person name="Hamelin R.C."/>
            <person name="Grigoriev I.V."/>
            <person name="Szabo L.J."/>
            <person name="Martin F."/>
        </authorList>
    </citation>
    <scope>NUCLEOTIDE SEQUENCE [LARGE SCALE GENOMIC DNA]</scope>
    <source>
        <strain evidence="4">98AG31 / pathotype 3-4-7</strain>
    </source>
</reference>
<dbReference type="GeneID" id="18937039"/>
<dbReference type="EMBL" id="GL883163">
    <property type="protein sequence ID" value="EGF99168.1"/>
    <property type="molecule type" value="Genomic_DNA"/>
</dbReference>
<dbReference type="VEuPathDB" id="FungiDB:MELLADRAFT_94861"/>
<dbReference type="AlphaFoldDB" id="F4S870"/>
<evidence type="ECO:0000256" key="2">
    <source>
        <dbReference type="SAM" id="Phobius"/>
    </source>
</evidence>
<accession>F4S870</accession>
<dbReference type="InParanoid" id="F4S870"/>
<keyword evidence="2" id="KW-0812">Transmembrane</keyword>
<feature type="transmembrane region" description="Helical" evidence="2">
    <location>
        <begin position="117"/>
        <end position="140"/>
    </location>
</feature>
<feature type="compositionally biased region" description="Low complexity" evidence="1">
    <location>
        <begin position="94"/>
        <end position="110"/>
    </location>
</feature>
<keyword evidence="2" id="KW-0472">Membrane</keyword>
<name>F4S870_MELLP</name>
<keyword evidence="2" id="KW-1133">Transmembrane helix</keyword>
<dbReference type="RefSeq" id="XP_007417576.1">
    <property type="nucleotide sequence ID" value="XM_007417514.1"/>
</dbReference>
<protein>
    <submittedName>
        <fullName evidence="3">Uncharacterized protein</fullName>
    </submittedName>
</protein>
<dbReference type="KEGG" id="mlr:MELLADRAFT_94861"/>
<dbReference type="HOGENOM" id="CLU_137498_0_0_1"/>
<proteinExistence type="predicted"/>
<gene>
    <name evidence="3" type="ORF">MELLADRAFT_94861</name>
</gene>
<organism evidence="4">
    <name type="scientific">Melampsora larici-populina (strain 98AG31 / pathotype 3-4-7)</name>
    <name type="common">Poplar leaf rust fungus</name>
    <dbReference type="NCBI Taxonomy" id="747676"/>
    <lineage>
        <taxon>Eukaryota</taxon>
        <taxon>Fungi</taxon>
        <taxon>Dikarya</taxon>
        <taxon>Basidiomycota</taxon>
        <taxon>Pucciniomycotina</taxon>
        <taxon>Pucciniomycetes</taxon>
        <taxon>Pucciniales</taxon>
        <taxon>Melampsoraceae</taxon>
        <taxon>Melampsora</taxon>
    </lineage>
</organism>
<evidence type="ECO:0000313" key="4">
    <source>
        <dbReference type="Proteomes" id="UP000001072"/>
    </source>
</evidence>
<evidence type="ECO:0000313" key="3">
    <source>
        <dbReference type="EMBL" id="EGF99168.1"/>
    </source>
</evidence>
<feature type="region of interest" description="Disordered" evidence="1">
    <location>
        <begin position="82"/>
        <end position="114"/>
    </location>
</feature>
<keyword evidence="4" id="KW-1185">Reference proteome</keyword>
<sequence length="159" mass="17063">MLMDHTASGHVIPQLDMASSARKTELAGPEYSGSTGVVYPLTTQGINQKLEYAAQMKAQAEQEYGTLSGTTHNDRNLQAWTWTYAPPGSEDPLTVPSSSQSTVPSSSQSDDSSDNHVFKYIIGGGLVVIAGCAAAALCCLRDQFKCPKREVKADIENHK</sequence>
<dbReference type="Proteomes" id="UP000001072">
    <property type="component" value="Unassembled WGS sequence"/>
</dbReference>